<dbReference type="SMART" id="SM00408">
    <property type="entry name" value="IGc2"/>
    <property type="match status" value="2"/>
</dbReference>
<evidence type="ECO:0000313" key="7">
    <source>
        <dbReference type="EMBL" id="EFO94194.1"/>
    </source>
</evidence>
<dbReference type="SUPFAM" id="SSF48726">
    <property type="entry name" value="Immunoglobulin"/>
    <property type="match status" value="2"/>
</dbReference>
<evidence type="ECO:0000256" key="5">
    <source>
        <dbReference type="ARBA" id="ARBA00023157"/>
    </source>
</evidence>
<dbReference type="InterPro" id="IPR007110">
    <property type="entry name" value="Ig-like_dom"/>
</dbReference>
<keyword evidence="5" id="KW-1015">Disulfide bond</keyword>
<evidence type="ECO:0000256" key="6">
    <source>
        <dbReference type="ARBA" id="ARBA00023319"/>
    </source>
</evidence>
<dbReference type="GO" id="GO:0005886">
    <property type="term" value="C:plasma membrane"/>
    <property type="evidence" value="ECO:0007669"/>
    <property type="project" value="TreeGrafter"/>
</dbReference>
<protein>
    <submittedName>
        <fullName evidence="7">Uncharacterized protein</fullName>
    </submittedName>
</protein>
<dbReference type="SMART" id="SM00409">
    <property type="entry name" value="IG"/>
    <property type="match status" value="2"/>
</dbReference>
<dbReference type="GO" id="GO:0030424">
    <property type="term" value="C:axon"/>
    <property type="evidence" value="ECO:0007669"/>
    <property type="project" value="TreeGrafter"/>
</dbReference>
<keyword evidence="4" id="KW-0677">Repeat</keyword>
<evidence type="ECO:0000256" key="4">
    <source>
        <dbReference type="ARBA" id="ARBA00022737"/>
    </source>
</evidence>
<dbReference type="GO" id="GO:0070593">
    <property type="term" value="P:dendrite self-avoidance"/>
    <property type="evidence" value="ECO:0007669"/>
    <property type="project" value="TreeGrafter"/>
</dbReference>
<sequence>MNLLLLCLVAGSLAYVSTTTYSRYHNASAHESIVLNAQQLREEPMLKITSGLEQLKALTEKKLVLTCDVLYRPAATIMWTFNELPIQGDLEISMEDKIINMDTPVYEAGNLRSTLTIDCPSTADTGVYRCITTNGIETVSSAAWIEFVSSGDECKSNGISGPVITQWSYSRFEYKGNAAILVCRADRPAEWIWKNADNETIETGGRFEILPNGDLLIQNISFADMGPYFCTARNEFGESGEVTFLYPFSAPRRF</sequence>
<dbReference type="InterPro" id="IPR003598">
    <property type="entry name" value="Ig_sub2"/>
</dbReference>
<dbReference type="GO" id="GO:0007411">
    <property type="term" value="P:axon guidance"/>
    <property type="evidence" value="ECO:0007669"/>
    <property type="project" value="TreeGrafter"/>
</dbReference>
<keyword evidence="8" id="KW-1185">Reference proteome</keyword>
<dbReference type="FunFam" id="2.60.40.10:FF:001749">
    <property type="entry name" value="Neural/ectodermal development factor IMP-L2"/>
    <property type="match status" value="1"/>
</dbReference>
<dbReference type="GO" id="GO:0007156">
    <property type="term" value="P:homophilic cell adhesion via plasma membrane adhesion molecules"/>
    <property type="evidence" value="ECO:0007669"/>
    <property type="project" value="TreeGrafter"/>
</dbReference>
<dbReference type="GeneID" id="9822722"/>
<evidence type="ECO:0000256" key="1">
    <source>
        <dbReference type="ARBA" id="ARBA00004613"/>
    </source>
</evidence>
<dbReference type="InterPro" id="IPR036179">
    <property type="entry name" value="Ig-like_dom_sf"/>
</dbReference>
<keyword evidence="6" id="KW-0393">Immunoglobulin domain</keyword>
<dbReference type="PROSITE" id="PS50835">
    <property type="entry name" value="IG_LIKE"/>
    <property type="match status" value="2"/>
</dbReference>
<dbReference type="Pfam" id="PF07679">
    <property type="entry name" value="I-set"/>
    <property type="match status" value="1"/>
</dbReference>
<dbReference type="Proteomes" id="UP000008281">
    <property type="component" value="Unassembled WGS sequence"/>
</dbReference>
<dbReference type="HOGENOM" id="CLU_072416_1_0_1"/>
<accession>E3NDY5</accession>
<dbReference type="KEGG" id="crq:GCK72_025220"/>
<dbReference type="InterPro" id="IPR013098">
    <property type="entry name" value="Ig_I-set"/>
</dbReference>
<dbReference type="OMA" id="FCTARNE"/>
<dbReference type="PANTHER" id="PTHR10075:SF100">
    <property type="entry name" value="FASCICLIN-2"/>
    <property type="match status" value="1"/>
</dbReference>
<dbReference type="CTD" id="9822722"/>
<dbReference type="Pfam" id="PF13927">
    <property type="entry name" value="Ig_3"/>
    <property type="match status" value="1"/>
</dbReference>
<reference evidence="7" key="1">
    <citation type="submission" date="2007-07" db="EMBL/GenBank/DDBJ databases">
        <title>PCAP assembly of the Caenorhabditis remanei genome.</title>
        <authorList>
            <consortium name="The Caenorhabditis remanei Sequencing Consortium"/>
            <person name="Wilson R.K."/>
        </authorList>
    </citation>
    <scope>NUCLEOTIDE SEQUENCE [LARGE SCALE GENOMIC DNA]</scope>
    <source>
        <strain evidence="7">PB4641</strain>
    </source>
</reference>
<dbReference type="OrthoDB" id="6138780at2759"/>
<dbReference type="STRING" id="31234.E3NDY5"/>
<dbReference type="FunFam" id="2.60.40.10:FF:002402">
    <property type="entry name" value="Zwei Ig domain protein zig-4"/>
    <property type="match status" value="1"/>
</dbReference>
<comment type="subcellular location">
    <subcellularLocation>
        <location evidence="1">Secreted</location>
    </subcellularLocation>
</comment>
<dbReference type="Gene3D" id="2.60.40.10">
    <property type="entry name" value="Immunoglobulins"/>
    <property type="match status" value="2"/>
</dbReference>
<organism evidence="8">
    <name type="scientific">Caenorhabditis remanei</name>
    <name type="common">Caenorhabditis vulgaris</name>
    <dbReference type="NCBI Taxonomy" id="31234"/>
    <lineage>
        <taxon>Eukaryota</taxon>
        <taxon>Metazoa</taxon>
        <taxon>Ecdysozoa</taxon>
        <taxon>Nematoda</taxon>
        <taxon>Chromadorea</taxon>
        <taxon>Rhabditida</taxon>
        <taxon>Rhabditina</taxon>
        <taxon>Rhabditomorpha</taxon>
        <taxon>Rhabditoidea</taxon>
        <taxon>Rhabditidae</taxon>
        <taxon>Peloderinae</taxon>
        <taxon>Caenorhabditis</taxon>
    </lineage>
</organism>
<dbReference type="EMBL" id="DS268615">
    <property type="protein sequence ID" value="EFO94194.1"/>
    <property type="molecule type" value="Genomic_DNA"/>
</dbReference>
<dbReference type="AlphaFoldDB" id="E3NDY5"/>
<keyword evidence="3" id="KW-0732">Signal</keyword>
<dbReference type="GO" id="GO:0005576">
    <property type="term" value="C:extracellular region"/>
    <property type="evidence" value="ECO:0007669"/>
    <property type="project" value="UniProtKB-SubCell"/>
</dbReference>
<name>E3NDY5_CAERE</name>
<gene>
    <name evidence="7" type="ORF">CRE_30466</name>
</gene>
<proteinExistence type="predicted"/>
<dbReference type="InterPro" id="IPR013783">
    <property type="entry name" value="Ig-like_fold"/>
</dbReference>
<evidence type="ECO:0000313" key="8">
    <source>
        <dbReference type="Proteomes" id="UP000008281"/>
    </source>
</evidence>
<evidence type="ECO:0000256" key="2">
    <source>
        <dbReference type="ARBA" id="ARBA00022525"/>
    </source>
</evidence>
<keyword evidence="2" id="KW-0964">Secreted</keyword>
<evidence type="ECO:0000256" key="3">
    <source>
        <dbReference type="ARBA" id="ARBA00022729"/>
    </source>
</evidence>
<dbReference type="InterPro" id="IPR003599">
    <property type="entry name" value="Ig_sub"/>
</dbReference>
<dbReference type="eggNOG" id="KOG3510">
    <property type="taxonomic scope" value="Eukaryota"/>
</dbReference>
<dbReference type="PANTHER" id="PTHR10075">
    <property type="entry name" value="BASIGIN RELATED"/>
    <property type="match status" value="1"/>
</dbReference>
<dbReference type="GO" id="GO:0098632">
    <property type="term" value="F:cell-cell adhesion mediator activity"/>
    <property type="evidence" value="ECO:0007669"/>
    <property type="project" value="TreeGrafter"/>
</dbReference>